<evidence type="ECO:0000313" key="2">
    <source>
        <dbReference type="Proteomes" id="UP001189429"/>
    </source>
</evidence>
<evidence type="ECO:0000313" key="1">
    <source>
        <dbReference type="EMBL" id="CAK0805097.1"/>
    </source>
</evidence>
<gene>
    <name evidence="1" type="ORF">PCOR1329_LOCUS11715</name>
</gene>
<dbReference type="EMBL" id="CAUYUJ010003378">
    <property type="protein sequence ID" value="CAK0805097.1"/>
    <property type="molecule type" value="Genomic_DNA"/>
</dbReference>
<comment type="caution">
    <text evidence="1">The sequence shown here is derived from an EMBL/GenBank/DDBJ whole genome shotgun (WGS) entry which is preliminary data.</text>
</comment>
<protein>
    <recommendedName>
        <fullName evidence="3">Poly(ADP-ribose) glycohydrolase</fullName>
    </recommendedName>
</protein>
<evidence type="ECO:0008006" key="3">
    <source>
        <dbReference type="Google" id="ProtNLM"/>
    </source>
</evidence>
<proteinExistence type="predicted"/>
<accession>A0ABN9QJR7</accession>
<sequence length="612" mass="66017">RPSGPSPQGPIIPPPALLPPPPRRGCLDACCPQRRVLGCVALVAAGAALWAWLWCLMPEGGGASGPGSDGARAPWGMLLPTTTTTVTRRHRHVGPPNVTVVPAKPGRWLTCSGPGKCGHKELRPWDTAPRTLATRVEKDFSWLPGIPEDVYEPVREHWESSPPAFGGVPVSLEDLASFTTDLLQSDPFQTGDDAPVLDFNSAREGGVVAISQRQLAFLVANAIMGNHLDRGDGLTELLARCSDSGLRDWIYSLLSFLAVLSRELSPGEQGKLLVAATPQALLEWDEWRDRLQNTLVEPTLCQRVGDSSGCDLADFMEGNPGQALTDIAGGVVGGGARLCSLADSQDESLVQFYPEVLAFSFFVDPKTSADEMGMLPVPWTLLGARRYMGDITGQSMDGQCGRIRDKDWLNQDMMLETVKVAVAGKSAKVYRSAFVAVASVCSSCLSGEDCSATDNLNNLCDTQRRHLDDDLSKWYQAFEPDVYPEEFREAFRQVVKRIGTGPWGAGVWGGDSQHYFLSVWLATSLLSSGALEYYIYPNFCENPGNQCFVLGGDACQQCVADSGVTGVDTERCGSQSAKALVDKFKGQPAQDLYDALIDVGGPPDQVFDAIGR</sequence>
<organism evidence="1 2">
    <name type="scientific">Prorocentrum cordatum</name>
    <dbReference type="NCBI Taxonomy" id="2364126"/>
    <lineage>
        <taxon>Eukaryota</taxon>
        <taxon>Sar</taxon>
        <taxon>Alveolata</taxon>
        <taxon>Dinophyceae</taxon>
        <taxon>Prorocentrales</taxon>
        <taxon>Prorocentraceae</taxon>
        <taxon>Prorocentrum</taxon>
    </lineage>
</organism>
<name>A0ABN9QJR7_9DINO</name>
<reference evidence="1" key="1">
    <citation type="submission" date="2023-10" db="EMBL/GenBank/DDBJ databases">
        <authorList>
            <person name="Chen Y."/>
            <person name="Shah S."/>
            <person name="Dougan E. K."/>
            <person name="Thang M."/>
            <person name="Chan C."/>
        </authorList>
    </citation>
    <scope>NUCLEOTIDE SEQUENCE [LARGE SCALE GENOMIC DNA]</scope>
</reference>
<feature type="non-terminal residue" evidence="1">
    <location>
        <position position="1"/>
    </location>
</feature>
<keyword evidence="2" id="KW-1185">Reference proteome</keyword>
<dbReference type="Proteomes" id="UP001189429">
    <property type="component" value="Unassembled WGS sequence"/>
</dbReference>